<dbReference type="SUPFAM" id="SSF52540">
    <property type="entry name" value="P-loop containing nucleoside triphosphate hydrolases"/>
    <property type="match status" value="1"/>
</dbReference>
<name>A0A9D2IIX5_9FIRM</name>
<evidence type="ECO:0008006" key="3">
    <source>
        <dbReference type="Google" id="ProtNLM"/>
    </source>
</evidence>
<evidence type="ECO:0000313" key="1">
    <source>
        <dbReference type="EMBL" id="HIZ12778.1"/>
    </source>
</evidence>
<comment type="caution">
    <text evidence="1">The sequence shown here is derived from an EMBL/GenBank/DDBJ whole genome shotgun (WGS) entry which is preliminary data.</text>
</comment>
<evidence type="ECO:0000313" key="2">
    <source>
        <dbReference type="Proteomes" id="UP000824017"/>
    </source>
</evidence>
<dbReference type="Gene3D" id="3.40.50.300">
    <property type="entry name" value="P-loop containing nucleotide triphosphate hydrolases"/>
    <property type="match status" value="1"/>
</dbReference>
<dbReference type="AlphaFoldDB" id="A0A9D2IIX5"/>
<organism evidence="1 2">
    <name type="scientific">Candidatus Mediterraneibacter stercorigallinarum</name>
    <dbReference type="NCBI Taxonomy" id="2838686"/>
    <lineage>
        <taxon>Bacteria</taxon>
        <taxon>Bacillati</taxon>
        <taxon>Bacillota</taxon>
        <taxon>Clostridia</taxon>
        <taxon>Lachnospirales</taxon>
        <taxon>Lachnospiraceae</taxon>
        <taxon>Mediterraneibacter</taxon>
    </lineage>
</organism>
<reference evidence="1" key="1">
    <citation type="journal article" date="2021" name="PeerJ">
        <title>Extensive microbial diversity within the chicken gut microbiome revealed by metagenomics and culture.</title>
        <authorList>
            <person name="Gilroy R."/>
            <person name="Ravi A."/>
            <person name="Getino M."/>
            <person name="Pursley I."/>
            <person name="Horton D.L."/>
            <person name="Alikhan N.F."/>
            <person name="Baker D."/>
            <person name="Gharbi K."/>
            <person name="Hall N."/>
            <person name="Watson M."/>
            <person name="Adriaenssens E.M."/>
            <person name="Foster-Nyarko E."/>
            <person name="Jarju S."/>
            <person name="Secka A."/>
            <person name="Antonio M."/>
            <person name="Oren A."/>
            <person name="Chaudhuri R.R."/>
            <person name="La Ragione R."/>
            <person name="Hildebrand F."/>
            <person name="Pallen M.J."/>
        </authorList>
    </citation>
    <scope>NUCLEOTIDE SEQUENCE</scope>
    <source>
        <strain evidence="1">ChiGjej1B1-13045</strain>
    </source>
</reference>
<proteinExistence type="predicted"/>
<dbReference type="Proteomes" id="UP000824017">
    <property type="component" value="Unassembled WGS sequence"/>
</dbReference>
<dbReference type="InterPro" id="IPR027417">
    <property type="entry name" value="P-loop_NTPase"/>
</dbReference>
<protein>
    <recommendedName>
        <fullName evidence="3">Uridine kinase</fullName>
    </recommendedName>
</protein>
<dbReference type="EMBL" id="DXCD01000066">
    <property type="protein sequence ID" value="HIZ12778.1"/>
    <property type="molecule type" value="Genomic_DNA"/>
</dbReference>
<sequence>MDLYRLIERKMKDKNPVLLAVDGRCGSGKSTIAEMLADRYAASVIHMDDFFLRPEQRTMERLKEPGGNVDRERFMQEVALPLLEGREKFEYQRYDCARQELAGTVHIVKSPLIIVEGAYSCHTYFGDIYDIRVFMNIDPGTQKERISARNGPEILSRFVDEWIPKEEEYFEKFRIKEKCDICLEQTPHFL</sequence>
<accession>A0A9D2IIX5</accession>
<reference evidence="1" key="2">
    <citation type="submission" date="2021-04" db="EMBL/GenBank/DDBJ databases">
        <authorList>
            <person name="Gilroy R."/>
        </authorList>
    </citation>
    <scope>NUCLEOTIDE SEQUENCE</scope>
    <source>
        <strain evidence="1">ChiGjej1B1-13045</strain>
    </source>
</reference>
<gene>
    <name evidence="1" type="ORF">H9817_02465</name>
</gene>